<dbReference type="PANTHER" id="PTHR47551:SF1">
    <property type="entry name" value="TUBULIN--TYROSINE LIGASE PBY1-RELATED"/>
    <property type="match status" value="1"/>
</dbReference>
<dbReference type="InParanoid" id="A0A0C3C6Q6"/>
<proteinExistence type="predicted"/>
<gene>
    <name evidence="1" type="ORF">PILCRDRAFT_817360</name>
</gene>
<dbReference type="InterPro" id="IPR004344">
    <property type="entry name" value="TTL/TTLL_fam"/>
</dbReference>
<reference evidence="1 2" key="1">
    <citation type="submission" date="2014-04" db="EMBL/GenBank/DDBJ databases">
        <authorList>
            <consortium name="DOE Joint Genome Institute"/>
            <person name="Kuo A."/>
            <person name="Tarkka M."/>
            <person name="Buscot F."/>
            <person name="Kohler A."/>
            <person name="Nagy L.G."/>
            <person name="Floudas D."/>
            <person name="Copeland A."/>
            <person name="Barry K.W."/>
            <person name="Cichocki N."/>
            <person name="Veneault-Fourrey C."/>
            <person name="LaButti K."/>
            <person name="Lindquist E.A."/>
            <person name="Lipzen A."/>
            <person name="Lundell T."/>
            <person name="Morin E."/>
            <person name="Murat C."/>
            <person name="Sun H."/>
            <person name="Tunlid A."/>
            <person name="Henrissat B."/>
            <person name="Grigoriev I.V."/>
            <person name="Hibbett D.S."/>
            <person name="Martin F."/>
            <person name="Nordberg H.P."/>
            <person name="Cantor M.N."/>
            <person name="Hua S.X."/>
        </authorList>
    </citation>
    <scope>NUCLEOTIDE SEQUENCE [LARGE SCALE GENOMIC DNA]</scope>
    <source>
        <strain evidence="1 2">F 1598</strain>
    </source>
</reference>
<dbReference type="PANTHER" id="PTHR47551">
    <property type="entry name" value="TUBULIN--TYROSINE LIGASE PBY1-RELATED"/>
    <property type="match status" value="1"/>
</dbReference>
<evidence type="ECO:0008006" key="3">
    <source>
        <dbReference type="Google" id="ProtNLM"/>
    </source>
</evidence>
<sequence>MDSGIIAFVKWPLAPLTERLVRMSLATFDLPPTVISSIPESFSAHGITLVQWSTYDSIDHELTHKDHTVLSSSYIFRKALIRKHFLSRCIHSYLLKRDQSVLKKAIPRTWDLEISYADELDEMWSDELWDLGEELDDPEKWWILKPSMADRGMGIRLFNSKTALQQIFEEFNGDSDDEETEADETAVITSQLRHFVIQEYLLTPLLLDISEILTTESSPNEPKSLQGHKFHLRAYFVASGAITLYMYPRILALFSAVPYSPPIAEEIPERGGHISIDMTPHLTNTSLQRHRGEGVRLLDELVGCPILSHSASSQNAIDRQLTLTNGDIAVLKDQMADVLSETFRAAIENPVHFQPIPNAFELFGVDFLVSHTLTTSPSLADCINRVPFQVQLLEINSEPAIELTGPRLTWILEDLFIAIGKVCITPFFSTGNNRAQSGNTGFSDWGVGETRYGLQKCLEVDVRGPPAHS</sequence>
<dbReference type="Proteomes" id="UP000054166">
    <property type="component" value="Unassembled WGS sequence"/>
</dbReference>
<dbReference type="Gene3D" id="3.30.470.20">
    <property type="entry name" value="ATP-grasp fold, B domain"/>
    <property type="match status" value="1"/>
</dbReference>
<keyword evidence="2" id="KW-1185">Reference proteome</keyword>
<dbReference type="HOGENOM" id="CLU_031301_0_0_1"/>
<dbReference type="FunCoup" id="A0A0C3C6Q6">
    <property type="interactions" value="4"/>
</dbReference>
<reference evidence="2" key="2">
    <citation type="submission" date="2015-01" db="EMBL/GenBank/DDBJ databases">
        <title>Evolutionary Origins and Diversification of the Mycorrhizal Mutualists.</title>
        <authorList>
            <consortium name="DOE Joint Genome Institute"/>
            <consortium name="Mycorrhizal Genomics Consortium"/>
            <person name="Kohler A."/>
            <person name="Kuo A."/>
            <person name="Nagy L.G."/>
            <person name="Floudas D."/>
            <person name="Copeland A."/>
            <person name="Barry K.W."/>
            <person name="Cichocki N."/>
            <person name="Veneault-Fourrey C."/>
            <person name="LaButti K."/>
            <person name="Lindquist E.A."/>
            <person name="Lipzen A."/>
            <person name="Lundell T."/>
            <person name="Morin E."/>
            <person name="Murat C."/>
            <person name="Riley R."/>
            <person name="Ohm R."/>
            <person name="Sun H."/>
            <person name="Tunlid A."/>
            <person name="Henrissat B."/>
            <person name="Grigoriev I.V."/>
            <person name="Hibbett D.S."/>
            <person name="Martin F."/>
        </authorList>
    </citation>
    <scope>NUCLEOTIDE SEQUENCE [LARGE SCALE GENOMIC DNA]</scope>
    <source>
        <strain evidence="2">F 1598</strain>
    </source>
</reference>
<dbReference type="EMBL" id="KN832985">
    <property type="protein sequence ID" value="KIM85357.1"/>
    <property type="molecule type" value="Genomic_DNA"/>
</dbReference>
<dbReference type="AlphaFoldDB" id="A0A0C3C6Q6"/>
<dbReference type="Pfam" id="PF03133">
    <property type="entry name" value="TTL"/>
    <property type="match status" value="1"/>
</dbReference>
<dbReference type="GO" id="GO:0000932">
    <property type="term" value="C:P-body"/>
    <property type="evidence" value="ECO:0007669"/>
    <property type="project" value="TreeGrafter"/>
</dbReference>
<name>A0A0C3C6Q6_PILCF</name>
<dbReference type="STRING" id="765440.A0A0C3C6Q6"/>
<evidence type="ECO:0000313" key="1">
    <source>
        <dbReference type="EMBL" id="KIM85357.1"/>
    </source>
</evidence>
<accession>A0A0C3C6Q6</accession>
<dbReference type="InterPro" id="IPR027746">
    <property type="entry name" value="TTL"/>
</dbReference>
<protein>
    <recommendedName>
        <fullName evidence="3">Tubulin-tyrosine ligase</fullName>
    </recommendedName>
</protein>
<organism evidence="1 2">
    <name type="scientific">Piloderma croceum (strain F 1598)</name>
    <dbReference type="NCBI Taxonomy" id="765440"/>
    <lineage>
        <taxon>Eukaryota</taxon>
        <taxon>Fungi</taxon>
        <taxon>Dikarya</taxon>
        <taxon>Basidiomycota</taxon>
        <taxon>Agaricomycotina</taxon>
        <taxon>Agaricomycetes</taxon>
        <taxon>Agaricomycetidae</taxon>
        <taxon>Atheliales</taxon>
        <taxon>Atheliaceae</taxon>
        <taxon>Piloderma</taxon>
    </lineage>
</organism>
<dbReference type="OrthoDB" id="202825at2759"/>
<dbReference type="SUPFAM" id="SSF56059">
    <property type="entry name" value="Glutathione synthetase ATP-binding domain-like"/>
    <property type="match status" value="1"/>
</dbReference>
<evidence type="ECO:0000313" key="2">
    <source>
        <dbReference type="Proteomes" id="UP000054166"/>
    </source>
</evidence>
<dbReference type="PROSITE" id="PS51221">
    <property type="entry name" value="TTL"/>
    <property type="match status" value="1"/>
</dbReference>